<dbReference type="AlphaFoldDB" id="A0A1G7H784"/>
<sequence>MKIQITPTLIDFLIKSGYHHCYSRTTLLGMKTCITLTPVKKTPRLKFLPLAYDTYFQTKKEPVLMAQGIDDDTVVVIDTGKGGLKSHESFFTKKFEKDIWKV</sequence>
<dbReference type="OrthoDB" id="798992at2"/>
<evidence type="ECO:0000313" key="1">
    <source>
        <dbReference type="EMBL" id="SDE95979.1"/>
    </source>
</evidence>
<keyword evidence="2" id="KW-1185">Reference proteome</keyword>
<reference evidence="1 2" key="1">
    <citation type="submission" date="2016-10" db="EMBL/GenBank/DDBJ databases">
        <authorList>
            <person name="de Groot N.N."/>
        </authorList>
    </citation>
    <scope>NUCLEOTIDE SEQUENCE [LARGE SCALE GENOMIC DNA]</scope>
    <source>
        <strain evidence="1 2">47C3B</strain>
    </source>
</reference>
<accession>A0A1G7H784</accession>
<dbReference type="STRING" id="1391627.SAMN05216464_11179"/>
<gene>
    <name evidence="1" type="ORF">SAMN05216464_11179</name>
</gene>
<dbReference type="RefSeq" id="WP_091152409.1">
    <property type="nucleotide sequence ID" value="NZ_FNAI01000011.1"/>
</dbReference>
<dbReference type="Proteomes" id="UP000199072">
    <property type="component" value="Unassembled WGS sequence"/>
</dbReference>
<evidence type="ECO:0000313" key="2">
    <source>
        <dbReference type="Proteomes" id="UP000199072"/>
    </source>
</evidence>
<name>A0A1G7H784_9SPHI</name>
<proteinExistence type="predicted"/>
<dbReference type="EMBL" id="FNAI01000011">
    <property type="protein sequence ID" value="SDE95979.1"/>
    <property type="molecule type" value="Genomic_DNA"/>
</dbReference>
<organism evidence="1 2">
    <name type="scientific">Mucilaginibacter pineti</name>
    <dbReference type="NCBI Taxonomy" id="1391627"/>
    <lineage>
        <taxon>Bacteria</taxon>
        <taxon>Pseudomonadati</taxon>
        <taxon>Bacteroidota</taxon>
        <taxon>Sphingobacteriia</taxon>
        <taxon>Sphingobacteriales</taxon>
        <taxon>Sphingobacteriaceae</taxon>
        <taxon>Mucilaginibacter</taxon>
    </lineage>
</organism>
<protein>
    <submittedName>
        <fullName evidence="1">Uncharacterized protein</fullName>
    </submittedName>
</protein>